<feature type="compositionally biased region" description="Polar residues" evidence="1">
    <location>
        <begin position="119"/>
        <end position="132"/>
    </location>
</feature>
<dbReference type="Proteomes" id="UP000722485">
    <property type="component" value="Unassembled WGS sequence"/>
</dbReference>
<gene>
    <name evidence="3" type="ORF">G7Z17_g9526</name>
</gene>
<reference evidence="3" key="1">
    <citation type="submission" date="2020-03" db="EMBL/GenBank/DDBJ databases">
        <title>Draft Genome Sequence of Cylindrodendrum hubeiense.</title>
        <authorList>
            <person name="Buettner E."/>
            <person name="Kellner H."/>
        </authorList>
    </citation>
    <scope>NUCLEOTIDE SEQUENCE</scope>
    <source>
        <strain evidence="3">IHI 201604</strain>
    </source>
</reference>
<evidence type="ECO:0000256" key="2">
    <source>
        <dbReference type="SAM" id="Phobius"/>
    </source>
</evidence>
<name>A0A9P5H362_9HYPO</name>
<dbReference type="EMBL" id="JAANBB010000275">
    <property type="protein sequence ID" value="KAF7544992.1"/>
    <property type="molecule type" value="Genomic_DNA"/>
</dbReference>
<feature type="transmembrane region" description="Helical" evidence="2">
    <location>
        <begin position="27"/>
        <end position="49"/>
    </location>
</feature>
<keyword evidence="2" id="KW-0472">Membrane</keyword>
<evidence type="ECO:0000256" key="1">
    <source>
        <dbReference type="SAM" id="MobiDB-lite"/>
    </source>
</evidence>
<accession>A0A9P5H362</accession>
<feature type="compositionally biased region" description="Polar residues" evidence="1">
    <location>
        <begin position="170"/>
        <end position="188"/>
    </location>
</feature>
<comment type="caution">
    <text evidence="3">The sequence shown here is derived from an EMBL/GenBank/DDBJ whole genome shotgun (WGS) entry which is preliminary data.</text>
</comment>
<protein>
    <submittedName>
        <fullName evidence="3">Uncharacterized protein</fullName>
    </submittedName>
</protein>
<evidence type="ECO:0000313" key="3">
    <source>
        <dbReference type="EMBL" id="KAF7544992.1"/>
    </source>
</evidence>
<keyword evidence="2" id="KW-1133">Transmembrane helix</keyword>
<evidence type="ECO:0000313" key="4">
    <source>
        <dbReference type="Proteomes" id="UP000722485"/>
    </source>
</evidence>
<organism evidence="3 4">
    <name type="scientific">Cylindrodendrum hubeiense</name>
    <dbReference type="NCBI Taxonomy" id="595255"/>
    <lineage>
        <taxon>Eukaryota</taxon>
        <taxon>Fungi</taxon>
        <taxon>Dikarya</taxon>
        <taxon>Ascomycota</taxon>
        <taxon>Pezizomycotina</taxon>
        <taxon>Sordariomycetes</taxon>
        <taxon>Hypocreomycetidae</taxon>
        <taxon>Hypocreales</taxon>
        <taxon>Nectriaceae</taxon>
        <taxon>Cylindrodendrum</taxon>
    </lineage>
</organism>
<proteinExistence type="predicted"/>
<dbReference type="AlphaFoldDB" id="A0A9P5H362"/>
<keyword evidence="4" id="KW-1185">Reference proteome</keyword>
<feature type="region of interest" description="Disordered" evidence="1">
    <location>
        <begin position="111"/>
        <end position="153"/>
    </location>
</feature>
<keyword evidence="2" id="KW-0812">Transmembrane</keyword>
<dbReference type="OrthoDB" id="10401651at2759"/>
<feature type="region of interest" description="Disordered" evidence="1">
    <location>
        <begin position="170"/>
        <end position="189"/>
    </location>
</feature>
<feature type="compositionally biased region" description="Basic and acidic residues" evidence="1">
    <location>
        <begin position="275"/>
        <end position="290"/>
    </location>
</feature>
<sequence>MPALDLATLAIRSIQGRGDSRDQEIKMLTITLYVFTSLTALGMCLSFHYRAKYSQSKNTLKQNEERFNKFREGAKSDKFRDLEMLRSAHASNEVLEKENRRFRTLLADLPDHAAPGARNNGSEGISGASTAPSVDGTEIDAQRGQSGAAAEYERGRQAYRQLRREYLEARQTQDNSLHSRQQPDTQGSGFEEVVVGLAVSDVDGYTTERVSSSGNGGMREARQGSAKKQHSVDEMQSRENQPGFELPDSGQRLQRKDTEYLPPNPEAAHRSIRQVGKERSLTDSKRAKRDRQVKEEMKYHEGSQWAQLDEKMEGEFAWRQQLPFHQDDGEDLESNLSMVAPFSSLEINHVNARRDVETKSGVHIAMETDVVQGN</sequence>
<feature type="region of interest" description="Disordered" evidence="1">
    <location>
        <begin position="205"/>
        <end position="290"/>
    </location>
</feature>